<proteinExistence type="predicted"/>
<evidence type="ECO:0000313" key="3">
    <source>
        <dbReference type="Proteomes" id="UP001139493"/>
    </source>
</evidence>
<dbReference type="InterPro" id="IPR002575">
    <property type="entry name" value="Aminoglycoside_PTrfase"/>
</dbReference>
<organism evidence="2 3">
    <name type="scientific">Promicromonospora thailandica</name>
    <dbReference type="NCBI Taxonomy" id="765201"/>
    <lineage>
        <taxon>Bacteria</taxon>
        <taxon>Bacillati</taxon>
        <taxon>Actinomycetota</taxon>
        <taxon>Actinomycetes</taxon>
        <taxon>Micrococcales</taxon>
        <taxon>Promicromonosporaceae</taxon>
        <taxon>Promicromonospora</taxon>
    </lineage>
</organism>
<keyword evidence="3" id="KW-1185">Reference proteome</keyword>
<protein>
    <submittedName>
        <fullName evidence="2">Phosphotransferase enzyme family protein</fullName>
    </submittedName>
</protein>
<evidence type="ECO:0000259" key="1">
    <source>
        <dbReference type="Pfam" id="PF01636"/>
    </source>
</evidence>
<dbReference type="Gene3D" id="3.90.1200.10">
    <property type="match status" value="1"/>
</dbReference>
<dbReference type="RefSeq" id="WP_253838024.1">
    <property type="nucleotide sequence ID" value="NZ_JAMTCS010000012.1"/>
</dbReference>
<dbReference type="SUPFAM" id="SSF56112">
    <property type="entry name" value="Protein kinase-like (PK-like)"/>
    <property type="match status" value="1"/>
</dbReference>
<dbReference type="InterPro" id="IPR011009">
    <property type="entry name" value="Kinase-like_dom_sf"/>
</dbReference>
<feature type="domain" description="Aminoglycoside phosphotransferase" evidence="1">
    <location>
        <begin position="34"/>
        <end position="237"/>
    </location>
</feature>
<name>A0A9X2JZS0_9MICO</name>
<sequence length="294" mass="30911">MPADLLGAALTAFGVTPTGAPASAEARSGAGVHQVRTAAGAPAYLKVTPVALGAWAVAAAERELRFYRAVAPTLPVPTPALLDAAALPAGLALLLSDAGAARPASAWTDRDWAELGGQLAVLHSSPLPEGSWDRRDPLREPLPDAGLVRAFWASDLPDVLPEHRARIVERLDARPTVFVHGDCHAANVLHSGRGLALCDWQSAGFGRASADLAFLSVRAAPAGVRIPPTLLAGYLARSPADADALRRAVLLEELATYVFEWPAYAGYNDAAGIARVRRRTRALADRLRDALTEP</sequence>
<accession>A0A9X2JZS0</accession>
<gene>
    <name evidence="2" type="ORF">APR03_003695</name>
</gene>
<dbReference type="Pfam" id="PF01636">
    <property type="entry name" value="APH"/>
    <property type="match status" value="1"/>
</dbReference>
<reference evidence="2" key="1">
    <citation type="submission" date="2022-06" db="EMBL/GenBank/DDBJ databases">
        <title>Genomic Encyclopedia of Archaeal and Bacterial Type Strains, Phase II (KMG-II): from individual species to whole genera.</title>
        <authorList>
            <person name="Goeker M."/>
        </authorList>
    </citation>
    <scope>NUCLEOTIDE SEQUENCE</scope>
    <source>
        <strain evidence="2">DSM 26652</strain>
    </source>
</reference>
<dbReference type="Proteomes" id="UP001139493">
    <property type="component" value="Unassembled WGS sequence"/>
</dbReference>
<comment type="caution">
    <text evidence="2">The sequence shown here is derived from an EMBL/GenBank/DDBJ whole genome shotgun (WGS) entry which is preliminary data.</text>
</comment>
<dbReference type="EMBL" id="JAMTCS010000012">
    <property type="protein sequence ID" value="MCP2266329.1"/>
    <property type="molecule type" value="Genomic_DNA"/>
</dbReference>
<evidence type="ECO:0000313" key="2">
    <source>
        <dbReference type="EMBL" id="MCP2266329.1"/>
    </source>
</evidence>
<dbReference type="AlphaFoldDB" id="A0A9X2JZS0"/>